<evidence type="ECO:0000313" key="2">
    <source>
        <dbReference type="Proteomes" id="UP000694557"/>
    </source>
</evidence>
<accession>A0A8C7GD98</accession>
<protein>
    <submittedName>
        <fullName evidence="1">Uncharacterized protein</fullName>
    </submittedName>
</protein>
<keyword evidence="2" id="KW-1185">Reference proteome</keyword>
<dbReference type="Proteomes" id="UP000694557">
    <property type="component" value="Unassembled WGS sequence"/>
</dbReference>
<name>A0A8C7GD98_ONCKI</name>
<dbReference type="AlphaFoldDB" id="A0A8C7GD98"/>
<sequence length="73" mass="8469">MIRSDNHLPQEALVKDYVNIIGGFEPPSMLWGLDPMCNAFTRLYVKDILQMIKGPLDFLDILLCYSLILKWIK</sequence>
<dbReference type="GeneTree" id="ENSGT01120000277925"/>
<reference evidence="1" key="1">
    <citation type="submission" date="2025-08" db="UniProtKB">
        <authorList>
            <consortium name="Ensembl"/>
        </authorList>
    </citation>
    <scope>IDENTIFICATION</scope>
</reference>
<dbReference type="Ensembl" id="ENSOKIT00005043940.1">
    <property type="protein sequence ID" value="ENSOKIP00005041675.1"/>
    <property type="gene ID" value="ENSOKIG00005017617.1"/>
</dbReference>
<reference evidence="1" key="2">
    <citation type="submission" date="2025-09" db="UniProtKB">
        <authorList>
            <consortium name="Ensembl"/>
        </authorList>
    </citation>
    <scope>IDENTIFICATION</scope>
</reference>
<proteinExistence type="predicted"/>
<organism evidence="1 2">
    <name type="scientific">Oncorhynchus kisutch</name>
    <name type="common">Coho salmon</name>
    <name type="synonym">Salmo kisutch</name>
    <dbReference type="NCBI Taxonomy" id="8019"/>
    <lineage>
        <taxon>Eukaryota</taxon>
        <taxon>Metazoa</taxon>
        <taxon>Chordata</taxon>
        <taxon>Craniata</taxon>
        <taxon>Vertebrata</taxon>
        <taxon>Euteleostomi</taxon>
        <taxon>Actinopterygii</taxon>
        <taxon>Neopterygii</taxon>
        <taxon>Teleostei</taxon>
        <taxon>Protacanthopterygii</taxon>
        <taxon>Salmoniformes</taxon>
        <taxon>Salmonidae</taxon>
        <taxon>Salmoninae</taxon>
        <taxon>Oncorhynchus</taxon>
    </lineage>
</organism>
<evidence type="ECO:0000313" key="1">
    <source>
        <dbReference type="Ensembl" id="ENSOKIP00005041675.1"/>
    </source>
</evidence>